<dbReference type="CDD" id="cd00590">
    <property type="entry name" value="RRM_SF"/>
    <property type="match status" value="1"/>
</dbReference>
<dbReference type="PROSITE" id="PS50102">
    <property type="entry name" value="RRM"/>
    <property type="match status" value="1"/>
</dbReference>
<dbReference type="Proteomes" id="UP001558713">
    <property type="component" value="Unassembled WGS sequence"/>
</dbReference>
<gene>
    <name evidence="4" type="ORF">V5N11_033611</name>
</gene>
<keyword evidence="1" id="KW-0694">RNA-binding</keyword>
<evidence type="ECO:0000313" key="4">
    <source>
        <dbReference type="EMBL" id="KAL1208312.1"/>
    </source>
</evidence>
<dbReference type="GO" id="GO:0003723">
    <property type="term" value="F:RNA binding"/>
    <property type="evidence" value="ECO:0007669"/>
    <property type="project" value="UniProtKB-UniRule"/>
</dbReference>
<dbReference type="InterPro" id="IPR038765">
    <property type="entry name" value="Papain-like_cys_pep_sf"/>
</dbReference>
<dbReference type="InterPro" id="IPR000504">
    <property type="entry name" value="RRM_dom"/>
</dbReference>
<dbReference type="InterPro" id="IPR012677">
    <property type="entry name" value="Nucleotide-bd_a/b_plait_sf"/>
</dbReference>
<feature type="domain" description="RRM" evidence="3">
    <location>
        <begin position="45"/>
        <end position="118"/>
    </location>
</feature>
<reference evidence="4 5" key="1">
    <citation type="submission" date="2024-04" db="EMBL/GenBank/DDBJ databases">
        <title>Genome assembly C_amara_ONT_v2.</title>
        <authorList>
            <person name="Yant L."/>
            <person name="Moore C."/>
            <person name="Slenker M."/>
        </authorList>
    </citation>
    <scope>NUCLEOTIDE SEQUENCE [LARGE SCALE GENOMIC DNA]</scope>
    <source>
        <tissue evidence="4">Leaf</tissue>
    </source>
</reference>
<comment type="caution">
    <text evidence="4">The sequence shown here is derived from an EMBL/GenBank/DDBJ whole genome shotgun (WGS) entry which is preliminary data.</text>
</comment>
<accession>A0ABD1ANQ9</accession>
<dbReference type="InterPro" id="IPR035979">
    <property type="entry name" value="RBD_domain_sf"/>
</dbReference>
<protein>
    <recommendedName>
        <fullName evidence="3">RRM domain-containing protein</fullName>
    </recommendedName>
</protein>
<dbReference type="Pfam" id="PF00076">
    <property type="entry name" value="RRM_1"/>
    <property type="match status" value="1"/>
</dbReference>
<dbReference type="Gene3D" id="3.30.70.330">
    <property type="match status" value="1"/>
</dbReference>
<feature type="compositionally biased region" description="Basic residues" evidence="2">
    <location>
        <begin position="1"/>
        <end position="15"/>
    </location>
</feature>
<evidence type="ECO:0000256" key="2">
    <source>
        <dbReference type="SAM" id="MobiDB-lite"/>
    </source>
</evidence>
<dbReference type="AlphaFoldDB" id="A0ABD1ANQ9"/>
<dbReference type="SUPFAM" id="SSF54928">
    <property type="entry name" value="RNA-binding domain, RBD"/>
    <property type="match status" value="1"/>
</dbReference>
<evidence type="ECO:0000259" key="3">
    <source>
        <dbReference type="PROSITE" id="PS50102"/>
    </source>
</evidence>
<evidence type="ECO:0000256" key="1">
    <source>
        <dbReference type="PROSITE-ProRule" id="PRU00176"/>
    </source>
</evidence>
<dbReference type="SUPFAM" id="SSF54001">
    <property type="entry name" value="Cysteine proteinases"/>
    <property type="match status" value="1"/>
</dbReference>
<evidence type="ECO:0000313" key="5">
    <source>
        <dbReference type="Proteomes" id="UP001558713"/>
    </source>
</evidence>
<sequence length="444" mass="49982">MDRRQQTRKRRKTTSRTKQPPIPDPPSSPFRESSSSDSHYFYQECVVSTGKLHPSVTEEDLRAFFRDVANPSVIQFHSAEGQKAAVITFSSNVEAKQALSLKGSLLKEQPLFISPSWTGLRVFCVSGLGSSQSQIVLANFIRTVLEPCGTIMRTFFPKIGESHFGLAYVCVDQSEISFEKAVQQSEEVTGVYPIEDGRIIEIRVVNLKNWVAAALTELDSDAAQQVFADNLKPPPDLTSFQSLQEPLSSWSKDRPDIFLEPYLQVGGECWAVTLFRGYHALMKILSRPHTLTLQQIKDAVAVGHLMDGDGGIDKMRNAIPSMLPYVKNMKVYHRPNKASSEEEFEKFEENIIRLLGKHPVMATIEIVPSYDDFGFDGNEMFLPSVSDLYIRQMEKLPLHSMLLSAHSIHGFQFQDSNGADRGVGGFIWIARHCRLIKHIILYEV</sequence>
<dbReference type="EMBL" id="JBANAX010000455">
    <property type="protein sequence ID" value="KAL1208312.1"/>
    <property type="molecule type" value="Genomic_DNA"/>
</dbReference>
<keyword evidence="5" id="KW-1185">Reference proteome</keyword>
<feature type="region of interest" description="Disordered" evidence="2">
    <location>
        <begin position="1"/>
        <end position="36"/>
    </location>
</feature>
<proteinExistence type="predicted"/>
<name>A0ABD1ANQ9_CARAN</name>
<organism evidence="4 5">
    <name type="scientific">Cardamine amara subsp. amara</name>
    <dbReference type="NCBI Taxonomy" id="228776"/>
    <lineage>
        <taxon>Eukaryota</taxon>
        <taxon>Viridiplantae</taxon>
        <taxon>Streptophyta</taxon>
        <taxon>Embryophyta</taxon>
        <taxon>Tracheophyta</taxon>
        <taxon>Spermatophyta</taxon>
        <taxon>Magnoliopsida</taxon>
        <taxon>eudicotyledons</taxon>
        <taxon>Gunneridae</taxon>
        <taxon>Pentapetalae</taxon>
        <taxon>rosids</taxon>
        <taxon>malvids</taxon>
        <taxon>Brassicales</taxon>
        <taxon>Brassicaceae</taxon>
        <taxon>Cardamineae</taxon>
        <taxon>Cardamine</taxon>
    </lineage>
</organism>